<evidence type="ECO:0000313" key="3">
    <source>
        <dbReference type="EMBL" id="MCW7554909.1"/>
    </source>
</evidence>
<evidence type="ECO:0000259" key="2">
    <source>
        <dbReference type="Pfam" id="PF01557"/>
    </source>
</evidence>
<dbReference type="PANTHER" id="PTHR11820">
    <property type="entry name" value="ACYLPYRUVASE"/>
    <property type="match status" value="1"/>
</dbReference>
<feature type="domain" description="Fumarylacetoacetase-like C-terminal" evidence="2">
    <location>
        <begin position="19"/>
        <end position="214"/>
    </location>
</feature>
<keyword evidence="1" id="KW-0479">Metal-binding</keyword>
<dbReference type="NCBIfam" id="NF007967">
    <property type="entry name" value="PRK10691.1"/>
    <property type="match status" value="1"/>
</dbReference>
<sequence length="222" mass="24484">MKYRHRWLSGDRIDLPTGKIVCVGRNYAEHAEELNNPLPDDPVLFIKPTSSVVHLELPFKIPRNRGDVHFETEIALLIDKPLCNASEHEATDAIKALGLALDLTLRDLQAKMKSRGLPWEVAKAFDGSCPVSSFVAKEHLPDLENIAFSLKINGEVRQQDTSANMLTSIPGLLSYISRHFTLEPGDIVLSGTPKGVAPLYAGDRLELAIKDVFSVETSCRAS</sequence>
<protein>
    <submittedName>
        <fullName evidence="3">Fumarylacetoacetate hydrolase family protein</fullName>
    </submittedName>
</protein>
<dbReference type="EMBL" id="JAPFCC010000001">
    <property type="protein sequence ID" value="MCW7554909.1"/>
    <property type="molecule type" value="Genomic_DNA"/>
</dbReference>
<proteinExistence type="predicted"/>
<keyword evidence="4" id="KW-1185">Reference proteome</keyword>
<dbReference type="SUPFAM" id="SSF56529">
    <property type="entry name" value="FAH"/>
    <property type="match status" value="1"/>
</dbReference>
<evidence type="ECO:0000256" key="1">
    <source>
        <dbReference type="ARBA" id="ARBA00022723"/>
    </source>
</evidence>
<name>A0ABT3N138_9GAMM</name>
<dbReference type="GO" id="GO:0016787">
    <property type="term" value="F:hydrolase activity"/>
    <property type="evidence" value="ECO:0007669"/>
    <property type="project" value="UniProtKB-KW"/>
</dbReference>
<reference evidence="3 4" key="1">
    <citation type="submission" date="2022-10" db="EMBL/GenBank/DDBJ databases">
        <title>High-quality genome sequences of two octocoral-associated bacteria, Endozoicomonas euniceicola EF212 and Endozoicomonas gorgoniicola PS125.</title>
        <authorList>
            <person name="Chiou Y.-J."/>
            <person name="Chen Y.-H."/>
        </authorList>
    </citation>
    <scope>NUCLEOTIDE SEQUENCE [LARGE SCALE GENOMIC DNA]</scope>
    <source>
        <strain evidence="3 4">PS125</strain>
    </source>
</reference>
<accession>A0ABT3N138</accession>
<comment type="caution">
    <text evidence="3">The sequence shown here is derived from an EMBL/GenBank/DDBJ whole genome shotgun (WGS) entry which is preliminary data.</text>
</comment>
<dbReference type="Gene3D" id="3.90.850.10">
    <property type="entry name" value="Fumarylacetoacetase-like, C-terminal domain"/>
    <property type="match status" value="1"/>
</dbReference>
<dbReference type="RefSeq" id="WP_262564670.1">
    <property type="nucleotide sequence ID" value="NZ_JAPFCC010000001.1"/>
</dbReference>
<dbReference type="InterPro" id="IPR036663">
    <property type="entry name" value="Fumarylacetoacetase_C_sf"/>
</dbReference>
<dbReference type="Proteomes" id="UP001209854">
    <property type="component" value="Unassembled WGS sequence"/>
</dbReference>
<evidence type="ECO:0000313" key="4">
    <source>
        <dbReference type="Proteomes" id="UP001209854"/>
    </source>
</evidence>
<dbReference type="PANTHER" id="PTHR11820:SF7">
    <property type="entry name" value="ACYLPYRUVASE FAHD1, MITOCHONDRIAL"/>
    <property type="match status" value="1"/>
</dbReference>
<keyword evidence="3" id="KW-0378">Hydrolase</keyword>
<dbReference type="InterPro" id="IPR011234">
    <property type="entry name" value="Fumarylacetoacetase-like_C"/>
</dbReference>
<dbReference type="Pfam" id="PF01557">
    <property type="entry name" value="FAA_hydrolase"/>
    <property type="match status" value="1"/>
</dbReference>
<gene>
    <name evidence="3" type="ORF">NX722_20260</name>
</gene>
<organism evidence="3 4">
    <name type="scientific">Endozoicomonas gorgoniicola</name>
    <dbReference type="NCBI Taxonomy" id="1234144"/>
    <lineage>
        <taxon>Bacteria</taxon>
        <taxon>Pseudomonadati</taxon>
        <taxon>Pseudomonadota</taxon>
        <taxon>Gammaproteobacteria</taxon>
        <taxon>Oceanospirillales</taxon>
        <taxon>Endozoicomonadaceae</taxon>
        <taxon>Endozoicomonas</taxon>
    </lineage>
</organism>